<feature type="compositionally biased region" description="Low complexity" evidence="10">
    <location>
        <begin position="304"/>
        <end position="325"/>
    </location>
</feature>
<keyword evidence="15" id="KW-1185">Reference proteome</keyword>
<keyword evidence="7 11" id="KW-0472">Membrane</keyword>
<comment type="caution">
    <text evidence="14">The sequence shown here is derived from an EMBL/GenBank/DDBJ whole genome shotgun (WGS) entry which is preliminary data.</text>
</comment>
<evidence type="ECO:0000256" key="8">
    <source>
        <dbReference type="ARBA" id="ARBA00023143"/>
    </source>
</evidence>
<evidence type="ECO:0000313" key="15">
    <source>
        <dbReference type="Proteomes" id="UP001499951"/>
    </source>
</evidence>
<comment type="similarity">
    <text evidence="3 9">Belongs to the FliF family.</text>
</comment>
<comment type="function">
    <text evidence="9">The M ring may be actively involved in energy transduction.</text>
</comment>
<feature type="region of interest" description="Disordered" evidence="10">
    <location>
        <begin position="262"/>
        <end position="329"/>
    </location>
</feature>
<evidence type="ECO:0000256" key="1">
    <source>
        <dbReference type="ARBA" id="ARBA00004117"/>
    </source>
</evidence>
<accession>A0ABN1EV48</accession>
<evidence type="ECO:0000256" key="11">
    <source>
        <dbReference type="SAM" id="Phobius"/>
    </source>
</evidence>
<dbReference type="Gene3D" id="3.30.300.30">
    <property type="match status" value="1"/>
</dbReference>
<dbReference type="Proteomes" id="UP001499951">
    <property type="component" value="Unassembled WGS sequence"/>
</dbReference>
<dbReference type="PIRSF" id="PIRSF004862">
    <property type="entry name" value="FliF"/>
    <property type="match status" value="1"/>
</dbReference>
<feature type="transmembrane region" description="Helical" evidence="11">
    <location>
        <begin position="420"/>
        <end position="442"/>
    </location>
</feature>
<keyword evidence="4" id="KW-1003">Cell membrane</keyword>
<dbReference type="EMBL" id="BAAADD010000006">
    <property type="protein sequence ID" value="GAA0575321.1"/>
    <property type="molecule type" value="Genomic_DNA"/>
</dbReference>
<organism evidence="14 15">
    <name type="scientific">Rhizomicrobium electricum</name>
    <dbReference type="NCBI Taxonomy" id="480070"/>
    <lineage>
        <taxon>Bacteria</taxon>
        <taxon>Pseudomonadati</taxon>
        <taxon>Pseudomonadota</taxon>
        <taxon>Alphaproteobacteria</taxon>
        <taxon>Micropepsales</taxon>
        <taxon>Micropepsaceae</taxon>
        <taxon>Rhizomicrobium</taxon>
    </lineage>
</organism>
<dbReference type="Pfam" id="PF01514">
    <property type="entry name" value="YscJ_FliF"/>
    <property type="match status" value="1"/>
</dbReference>
<reference evidence="14 15" key="1">
    <citation type="journal article" date="2019" name="Int. J. Syst. Evol. Microbiol.">
        <title>The Global Catalogue of Microorganisms (GCM) 10K type strain sequencing project: providing services to taxonomists for standard genome sequencing and annotation.</title>
        <authorList>
            <consortium name="The Broad Institute Genomics Platform"/>
            <consortium name="The Broad Institute Genome Sequencing Center for Infectious Disease"/>
            <person name="Wu L."/>
            <person name="Ma J."/>
        </authorList>
    </citation>
    <scope>NUCLEOTIDE SEQUENCE [LARGE SCALE GENOMIC DNA]</scope>
    <source>
        <strain evidence="14 15">JCM 15089</strain>
    </source>
</reference>
<evidence type="ECO:0000256" key="9">
    <source>
        <dbReference type="PIRNR" id="PIRNR004862"/>
    </source>
</evidence>
<keyword evidence="14" id="KW-0966">Cell projection</keyword>
<evidence type="ECO:0000256" key="10">
    <source>
        <dbReference type="SAM" id="MobiDB-lite"/>
    </source>
</evidence>
<evidence type="ECO:0000259" key="13">
    <source>
        <dbReference type="Pfam" id="PF08345"/>
    </source>
</evidence>
<keyword evidence="14" id="KW-0282">Flagellum</keyword>
<proteinExistence type="inferred from homology"/>
<dbReference type="InterPro" id="IPR006182">
    <property type="entry name" value="FliF_N_dom"/>
</dbReference>
<name>A0ABN1EV48_9PROT</name>
<evidence type="ECO:0000256" key="7">
    <source>
        <dbReference type="ARBA" id="ARBA00023136"/>
    </source>
</evidence>
<sequence length="536" mass="56232">MPDFIKAIGAARFGVMAGVAAALTAFFLYTAGVLSTPPKSILFSGLEQRDAAAVVAKLEASNTPYEIKDGGTILVPSDQVTKLRMDLAQENLPAAGVGYEIFDKADAFGTTAFVQNINRLRAVEGELARSIQTIEGIESTRVHLVVPERQIFSRDAQNPSASVVIKTRGVLGKGQVQAIQHLVAASVASLTPDHVAIIDDKGNLLAGGTDLQGAEGAATAQEQHTTDYEDRIRQRVEGMVASVVGQGHVRAQVTANVDYNHINETSETYDPDSKVVRSTQTTEHNASDSNGGAAPVSVANALPGQQQQTGGGDSTKSTSGSTEETTNYEISKTVKTSEVNQGAVKKLSVAVVVDSAEKNGKYVARTSQEMSQIEGLVKSAIGFDAARGDQVQVVNMPFARVDTTVGTEAPKPLLGLDSGAWFKIIQAAIFALTALLIGIFVLRPLVKRMFAPLAPGGGAMMGGVPGGAPGAAQLAAPQAEAAVEAPPPPDRVESMIDISRIEGQVRESSVKKVGEVVSSHPEEALAILRSWLHQPV</sequence>
<dbReference type="PANTHER" id="PTHR30046">
    <property type="entry name" value="FLAGELLAR M-RING PROTEIN"/>
    <property type="match status" value="1"/>
</dbReference>
<dbReference type="InterPro" id="IPR013556">
    <property type="entry name" value="Flag_M-ring_C"/>
</dbReference>
<dbReference type="PANTHER" id="PTHR30046:SF0">
    <property type="entry name" value="FLAGELLAR M-RING PROTEIN"/>
    <property type="match status" value="1"/>
</dbReference>
<evidence type="ECO:0000256" key="5">
    <source>
        <dbReference type="ARBA" id="ARBA00022692"/>
    </source>
</evidence>
<evidence type="ECO:0000256" key="2">
    <source>
        <dbReference type="ARBA" id="ARBA00004651"/>
    </source>
</evidence>
<feature type="domain" description="Flagellar M-ring N-terminal" evidence="12">
    <location>
        <begin position="36"/>
        <end position="206"/>
    </location>
</feature>
<keyword evidence="8 9" id="KW-0975">Bacterial flagellum</keyword>
<evidence type="ECO:0000256" key="3">
    <source>
        <dbReference type="ARBA" id="ARBA00007971"/>
    </source>
</evidence>
<dbReference type="InterPro" id="IPR000067">
    <property type="entry name" value="FlgMring_FliF"/>
</dbReference>
<keyword evidence="6 11" id="KW-1133">Transmembrane helix</keyword>
<dbReference type="InterPro" id="IPR043427">
    <property type="entry name" value="YscJ/FliF"/>
</dbReference>
<gene>
    <name evidence="14" type="primary">fliF</name>
    <name evidence="14" type="ORF">GCM10008942_25170</name>
</gene>
<feature type="compositionally biased region" description="Polar residues" evidence="10">
    <location>
        <begin position="276"/>
        <end position="290"/>
    </location>
</feature>
<evidence type="ECO:0000259" key="12">
    <source>
        <dbReference type="Pfam" id="PF01514"/>
    </source>
</evidence>
<dbReference type="PRINTS" id="PR01009">
    <property type="entry name" value="FLGMRINGFLIF"/>
</dbReference>
<evidence type="ECO:0000256" key="6">
    <source>
        <dbReference type="ARBA" id="ARBA00022989"/>
    </source>
</evidence>
<dbReference type="NCBIfam" id="TIGR00206">
    <property type="entry name" value="fliF"/>
    <property type="match status" value="1"/>
</dbReference>
<dbReference type="RefSeq" id="WP_166935581.1">
    <property type="nucleotide sequence ID" value="NZ_BAAADD010000006.1"/>
</dbReference>
<comment type="subcellular location">
    <subcellularLocation>
        <location evidence="1 9">Bacterial flagellum basal body</location>
    </subcellularLocation>
    <subcellularLocation>
        <location evidence="2">Cell membrane</location>
        <topology evidence="2">Multi-pass membrane protein</topology>
    </subcellularLocation>
</comment>
<protein>
    <recommendedName>
        <fullName evidence="9">Flagellar M-ring protein</fullName>
    </recommendedName>
</protein>
<dbReference type="Pfam" id="PF08345">
    <property type="entry name" value="YscJ_FliF_C"/>
    <property type="match status" value="1"/>
</dbReference>
<keyword evidence="5 11" id="KW-0812">Transmembrane</keyword>
<feature type="domain" description="Flagellar M-ring C-terminal" evidence="13">
    <location>
        <begin position="242"/>
        <end position="398"/>
    </location>
</feature>
<dbReference type="InterPro" id="IPR045851">
    <property type="entry name" value="AMP-bd_C_sf"/>
</dbReference>
<evidence type="ECO:0000256" key="4">
    <source>
        <dbReference type="ARBA" id="ARBA00022475"/>
    </source>
</evidence>
<evidence type="ECO:0000313" key="14">
    <source>
        <dbReference type="EMBL" id="GAA0575321.1"/>
    </source>
</evidence>
<keyword evidence="14" id="KW-0969">Cilium</keyword>